<keyword evidence="7" id="KW-0813">Transport</keyword>
<evidence type="ECO:0000256" key="5">
    <source>
        <dbReference type="ARBA" id="ARBA00022989"/>
    </source>
</evidence>
<comment type="similarity">
    <text evidence="2 7">Belongs to the copper transporter (Ctr) (TC 1.A.56) family. SLC31A subfamily.</text>
</comment>
<dbReference type="GO" id="GO:0005375">
    <property type="term" value="F:copper ion transmembrane transporter activity"/>
    <property type="evidence" value="ECO:0007669"/>
    <property type="project" value="UniProtKB-UniRule"/>
</dbReference>
<feature type="transmembrane region" description="Helical" evidence="7">
    <location>
        <begin position="24"/>
        <end position="44"/>
    </location>
</feature>
<dbReference type="GO" id="GO:0016020">
    <property type="term" value="C:membrane"/>
    <property type="evidence" value="ECO:0007669"/>
    <property type="project" value="UniProtKB-SubCell"/>
</dbReference>
<dbReference type="InterPro" id="IPR007274">
    <property type="entry name" value="Cop_transporter"/>
</dbReference>
<evidence type="ECO:0000256" key="6">
    <source>
        <dbReference type="ARBA" id="ARBA00023136"/>
    </source>
</evidence>
<gene>
    <name evidence="8" type="ORF">CASFOL_022326</name>
</gene>
<keyword evidence="4 7" id="KW-0187">Copper transport</keyword>
<keyword evidence="3 7" id="KW-0812">Transmembrane</keyword>
<keyword evidence="5 7" id="KW-1133">Transmembrane helix</keyword>
<keyword evidence="7" id="KW-0406">Ion transport</keyword>
<feature type="transmembrane region" description="Helical" evidence="7">
    <location>
        <begin position="113"/>
        <end position="129"/>
    </location>
</feature>
<evidence type="ECO:0000313" key="8">
    <source>
        <dbReference type="EMBL" id="KAL3633564.1"/>
    </source>
</evidence>
<dbReference type="EMBL" id="JAVIJP010000029">
    <property type="protein sequence ID" value="KAL3633564.1"/>
    <property type="molecule type" value="Genomic_DNA"/>
</dbReference>
<evidence type="ECO:0000256" key="7">
    <source>
        <dbReference type="RuleBase" id="RU367022"/>
    </source>
</evidence>
<feature type="transmembrane region" description="Helical" evidence="7">
    <location>
        <begin position="87"/>
        <end position="107"/>
    </location>
</feature>
<reference evidence="9" key="1">
    <citation type="journal article" date="2024" name="IScience">
        <title>Strigolactones Initiate the Formation of Haustorium-like Structures in Castilleja.</title>
        <authorList>
            <person name="Buerger M."/>
            <person name="Peterson D."/>
            <person name="Chory J."/>
        </authorList>
    </citation>
    <scope>NUCLEOTIDE SEQUENCE [LARGE SCALE GENOMIC DNA]</scope>
</reference>
<dbReference type="Proteomes" id="UP001632038">
    <property type="component" value="Unassembled WGS sequence"/>
</dbReference>
<accession>A0ABD3CWS6</accession>
<proteinExistence type="inferred from homology"/>
<sequence>MMHMTFYWGKNVTILFDSWKTDSWTTYFLSLLACFLISAFYQYMEDRRVRLKHLTASKNKPAPPPSAASPLLFSKIGGGGRWAPSRYAGAILFGINSAIGYLLMLAIMSFNGGVFVAVVAGLGFGYLVFRGGDEDFVVVDNPCACACA</sequence>
<dbReference type="AlphaFoldDB" id="A0ABD3CWS6"/>
<protein>
    <recommendedName>
        <fullName evidence="7">Copper transport protein</fullName>
    </recommendedName>
</protein>
<keyword evidence="6 7" id="KW-0472">Membrane</keyword>
<comment type="subcellular location">
    <subcellularLocation>
        <location evidence="1 7">Membrane</location>
        <topology evidence="1 7">Multi-pass membrane protein</topology>
    </subcellularLocation>
</comment>
<evidence type="ECO:0000256" key="3">
    <source>
        <dbReference type="ARBA" id="ARBA00022692"/>
    </source>
</evidence>
<evidence type="ECO:0000313" key="9">
    <source>
        <dbReference type="Proteomes" id="UP001632038"/>
    </source>
</evidence>
<organism evidence="8 9">
    <name type="scientific">Castilleja foliolosa</name>
    <dbReference type="NCBI Taxonomy" id="1961234"/>
    <lineage>
        <taxon>Eukaryota</taxon>
        <taxon>Viridiplantae</taxon>
        <taxon>Streptophyta</taxon>
        <taxon>Embryophyta</taxon>
        <taxon>Tracheophyta</taxon>
        <taxon>Spermatophyta</taxon>
        <taxon>Magnoliopsida</taxon>
        <taxon>eudicotyledons</taxon>
        <taxon>Gunneridae</taxon>
        <taxon>Pentapetalae</taxon>
        <taxon>asterids</taxon>
        <taxon>lamiids</taxon>
        <taxon>Lamiales</taxon>
        <taxon>Orobanchaceae</taxon>
        <taxon>Pedicularideae</taxon>
        <taxon>Castillejinae</taxon>
        <taxon>Castilleja</taxon>
    </lineage>
</organism>
<keyword evidence="7" id="KW-0186">Copper</keyword>
<evidence type="ECO:0000256" key="2">
    <source>
        <dbReference type="ARBA" id="ARBA00006921"/>
    </source>
</evidence>
<name>A0ABD3CWS6_9LAMI</name>
<dbReference type="Pfam" id="PF04145">
    <property type="entry name" value="Ctr"/>
    <property type="match status" value="1"/>
</dbReference>
<dbReference type="PANTHER" id="PTHR12483">
    <property type="entry name" value="SOLUTE CARRIER FAMILY 31 COPPER TRANSPORTERS"/>
    <property type="match status" value="1"/>
</dbReference>
<evidence type="ECO:0000256" key="4">
    <source>
        <dbReference type="ARBA" id="ARBA00022796"/>
    </source>
</evidence>
<comment type="caution">
    <text evidence="8">The sequence shown here is derived from an EMBL/GenBank/DDBJ whole genome shotgun (WGS) entry which is preliminary data.</text>
</comment>
<keyword evidence="9" id="KW-1185">Reference proteome</keyword>
<evidence type="ECO:0000256" key="1">
    <source>
        <dbReference type="ARBA" id="ARBA00004141"/>
    </source>
</evidence>
<dbReference type="PANTHER" id="PTHR12483:SF27">
    <property type="entry name" value="COPPER TRANSPORT PROTEIN CTR1"/>
    <property type="match status" value="1"/>
</dbReference>